<dbReference type="InterPro" id="IPR049401">
    <property type="entry name" value="DZF_dom_N"/>
</dbReference>
<dbReference type="Pfam" id="PF20965">
    <property type="entry name" value="DZF_C"/>
    <property type="match status" value="1"/>
</dbReference>
<dbReference type="SUPFAM" id="SSF57667">
    <property type="entry name" value="beta-beta-alpha zinc fingers"/>
    <property type="match status" value="3"/>
</dbReference>
<dbReference type="Gene3D" id="3.30.460.10">
    <property type="entry name" value="Beta Polymerase, domain 2"/>
    <property type="match status" value="1"/>
</dbReference>
<evidence type="ECO:0000256" key="1">
    <source>
        <dbReference type="SAM" id="MobiDB-lite"/>
    </source>
</evidence>
<dbReference type="RefSeq" id="XP_014672238.1">
    <property type="nucleotide sequence ID" value="XM_014816752.1"/>
</dbReference>
<dbReference type="PROSITE" id="PS00028">
    <property type="entry name" value="ZINC_FINGER_C2H2_1"/>
    <property type="match status" value="1"/>
</dbReference>
<feature type="compositionally biased region" description="Basic and acidic residues" evidence="1">
    <location>
        <begin position="381"/>
        <end position="393"/>
    </location>
</feature>
<dbReference type="InterPro" id="IPR006561">
    <property type="entry name" value="DZF_dom"/>
</dbReference>
<feature type="compositionally biased region" description="Basic and acidic residues" evidence="1">
    <location>
        <begin position="599"/>
        <end position="609"/>
    </location>
</feature>
<proteinExistence type="predicted"/>
<keyword evidence="3" id="KW-1185">Reference proteome</keyword>
<accession>A0ABM1EJ67</accession>
<dbReference type="InterPro" id="IPR036236">
    <property type="entry name" value="Znf_C2H2_sf"/>
</dbReference>
<dbReference type="Pfam" id="PF12874">
    <property type="entry name" value="zf-met"/>
    <property type="match status" value="3"/>
</dbReference>
<dbReference type="InterPro" id="IPR049402">
    <property type="entry name" value="DZF_dom_C"/>
</dbReference>
<feature type="region of interest" description="Disordered" evidence="1">
    <location>
        <begin position="743"/>
        <end position="763"/>
    </location>
</feature>
<dbReference type="SMART" id="SM00355">
    <property type="entry name" value="ZnF_C2H2"/>
    <property type="match status" value="3"/>
</dbReference>
<gene>
    <name evidence="4" type="primary">LOC106812780</name>
</gene>
<dbReference type="Gene3D" id="1.10.1410.40">
    <property type="match status" value="1"/>
</dbReference>
<dbReference type="SMART" id="SM00572">
    <property type="entry name" value="DZF"/>
    <property type="match status" value="1"/>
</dbReference>
<feature type="compositionally biased region" description="Basic and acidic residues" evidence="1">
    <location>
        <begin position="616"/>
        <end position="629"/>
    </location>
</feature>
<organism evidence="3 4">
    <name type="scientific">Priapulus caudatus</name>
    <name type="common">Priapulid worm</name>
    <dbReference type="NCBI Taxonomy" id="37621"/>
    <lineage>
        <taxon>Eukaryota</taxon>
        <taxon>Metazoa</taxon>
        <taxon>Ecdysozoa</taxon>
        <taxon>Scalidophora</taxon>
        <taxon>Priapulida</taxon>
        <taxon>Priapulimorpha</taxon>
        <taxon>Priapulimorphida</taxon>
        <taxon>Priapulidae</taxon>
        <taxon>Priapulus</taxon>
    </lineage>
</organism>
<feature type="region of interest" description="Disordered" evidence="1">
    <location>
        <begin position="328"/>
        <end position="349"/>
    </location>
</feature>
<feature type="compositionally biased region" description="Basic and acidic residues" evidence="1">
    <location>
        <begin position="637"/>
        <end position="649"/>
    </location>
</feature>
<evidence type="ECO:0000259" key="2">
    <source>
        <dbReference type="PROSITE" id="PS51703"/>
    </source>
</evidence>
<dbReference type="PANTHER" id="PTHR45762">
    <property type="entry name" value="ZINC FINGER RNA-BINDING PROTEIN"/>
    <property type="match status" value="1"/>
</dbReference>
<feature type="compositionally biased region" description="Basic and acidic residues" evidence="1">
    <location>
        <begin position="751"/>
        <end position="763"/>
    </location>
</feature>
<protein>
    <submittedName>
        <fullName evidence="4">Zinc finger RNA-binding protein-like isoform X1</fullName>
    </submittedName>
</protein>
<feature type="region of interest" description="Disordered" evidence="1">
    <location>
        <begin position="596"/>
        <end position="649"/>
    </location>
</feature>
<reference evidence="4" key="1">
    <citation type="submission" date="2025-08" db="UniProtKB">
        <authorList>
            <consortium name="RefSeq"/>
        </authorList>
    </citation>
    <scope>IDENTIFICATION</scope>
</reference>
<dbReference type="InterPro" id="IPR043519">
    <property type="entry name" value="NT_sf"/>
</dbReference>
<dbReference type="InterPro" id="IPR003604">
    <property type="entry name" value="Matrin/U1-like-C_Znf_C2H2"/>
</dbReference>
<feature type="region of interest" description="Disordered" evidence="1">
    <location>
        <begin position="908"/>
        <end position="951"/>
    </location>
</feature>
<feature type="domain" description="DZF" evidence="2">
    <location>
        <begin position="537"/>
        <end position="945"/>
    </location>
</feature>
<evidence type="ECO:0000313" key="3">
    <source>
        <dbReference type="Proteomes" id="UP000695022"/>
    </source>
</evidence>
<feature type="region of interest" description="Disordered" evidence="1">
    <location>
        <begin position="379"/>
        <end position="404"/>
    </location>
</feature>
<dbReference type="SMART" id="SM00451">
    <property type="entry name" value="ZnF_U1"/>
    <property type="match status" value="3"/>
</dbReference>
<dbReference type="Gene3D" id="3.30.160.60">
    <property type="entry name" value="Classic Zinc Finger"/>
    <property type="match status" value="3"/>
</dbReference>
<dbReference type="Pfam" id="PF07528">
    <property type="entry name" value="DZF_N"/>
    <property type="match status" value="1"/>
</dbReference>
<dbReference type="GeneID" id="106812780"/>
<dbReference type="PANTHER" id="PTHR45762:SF3">
    <property type="entry name" value="ZINC-FINGER PROTEIN AT 72D, ISOFORM B"/>
    <property type="match status" value="1"/>
</dbReference>
<dbReference type="Proteomes" id="UP000695022">
    <property type="component" value="Unplaced"/>
</dbReference>
<feature type="compositionally biased region" description="Basic and acidic residues" evidence="1">
    <location>
        <begin position="932"/>
        <end position="942"/>
    </location>
</feature>
<dbReference type="PROSITE" id="PS51703">
    <property type="entry name" value="DZF"/>
    <property type="match status" value="1"/>
</dbReference>
<evidence type="ECO:0000313" key="4">
    <source>
        <dbReference type="RefSeq" id="XP_014672238.1"/>
    </source>
</evidence>
<name>A0ABM1EJ67_PRICU</name>
<dbReference type="InterPro" id="IPR013087">
    <property type="entry name" value="Znf_C2H2_type"/>
</dbReference>
<sequence>MASGYFYNPSTGQYGAQPGAAAYQATTAYYNATAAPAAAAAAYDYTAVTPTYGTYGAAARPVADTGATATYVSPYTSSTGYTAQPAYSTHTTYSQPPSGGVSMYSNSATYNKPICYVSIGGGAVGRGGNMYGSGTKHYQPASKPFQSSATFNSGGASKPYNAGANTSYNKQTGTNTQTPYEKAVLTAASSYIKQKNVPGSKPGVQSPVVGGSAGAGTSGKFQSYKPQYGQNKGLGQAPRVPKPQQMHYCEVCRISCAGPQTYKEHLEGQKHKKKEAAVKAGNANNATLGQNALRCELCDVTCTGQDAYNAHIRGSKHQKVVKLHTKLGKPIPTTQPTVVNPPTPAKTTTAVSAEPKPVKKVVSTPKITFVGGTKLTTTEAGPKEVKTEQDKMDTTPAAGAGGDAKEIAPLLPKEKEIAPVGEEYLEEVKNDEGKAISFLCKLCDCRFTDPNAKEMHMKGRRHRLQYKKKVNPDLQVETKPSLRQRKVQEEKLRRQLLLEEYWRRDAEHRWREEMSHCRVYEDDRWRYGMEMEYGAQAPFPGHGGGPMPIRRGQTYDDRHIMAKHAMIYPNEKELQAVQSIVTATEKALKLISDQLAEQDAPKEEPPKEEQAEEQEEGKLQIKKDIKVETESDVEEKDDNKADEKKEEEDLKPRALKGVMRVGVLAKGLVLHGCLDVELILLCGEKPNKSLLSRVAKLLPEKLATVTEEKYEMKLSVRDAAILLASNVEPKSCVKLTLTSPLMRTSTDEPEDKQATRAKEPSDLLDKQKCQDALAALRHAKWFQARASGLQSCVIVIRILRDLCDRVPTWKSLNPWALELLCEHAISSGGNNMTPGDALRRVFEALACGVLLPGGPGLLDPCEKEPTDAAGNLQQQEREEITASAQFALRLIAFRQIYKVLGMDPLPAPRFNRKLGANTRKRKADGSAPETEEAGKKEKKEGEVMETAATTA</sequence>